<keyword evidence="1" id="KW-0732">Signal</keyword>
<dbReference type="SUPFAM" id="SSF48452">
    <property type="entry name" value="TPR-like"/>
    <property type="match status" value="1"/>
</dbReference>
<dbReference type="InterPro" id="IPR049003">
    <property type="entry name" value="PgaA_barrel"/>
</dbReference>
<feature type="signal peptide" evidence="1">
    <location>
        <begin position="1"/>
        <end position="33"/>
    </location>
</feature>
<sequence length="770" mass="86599">MHIRSASSPFLQRVPRAISVAVLVTCLGSAALAQTPSAPAARDQLLQLAQQKRDAQQWDEALAYYRQGRAQYPRDTAFQYGEIYVLTDSGQQAQASALADGVLRQAPDSADALLVKAYTQLRQNGSFAALEYVDRAQQIAPGQGYVLREYIFALQRAGMAHQALELAARQPGLLTPAQFRTLQADEAAEWVRFSRVTARSEAERFAVADQALARYDALLAQWAAQGPETAPLIQQARIDRLQALHSRAYMSELVREYEDLQAAGVDIPVFALGDVASAYLYLRQPEQAEAIYRKLAASGYMRNDDQARLAQDQGLLYAYTDQDRLAEAQQHVRAMQQDYAKWRYVEGEKSNVPNESYLEVQHTAIMVDLYANDLAGGQARLKDLVDAAPWNNSLRTDLAWAYRMRGWPRLAEQELKIAEGYEPRDLNVETHQGQTALVLQEWRQAELLSADTIGRFPEAPSAKRLARAWEVHNMAELQVSGYKGLSRGGSNGDGNPVFGSRDFGLETTLYTPPLNYNWRLFAGAGHRTGNFPEGKGQQNFGRVGLEWRSRDWWAEAEVSSSSFGQGSKTGARVAAAYDIDDHWQLSAAANWRSRATPLRALHNGITSNSVELGLRWRQSELREWSVGITPSRFSDGNHRTELLVTGKERLLTRTTWFLDLGIEGYAARNSRTDVPYYSPRREVGLMPSLQWNHTIYQRYETQWTQKASIGLGGVHQQGYGTGAAQFISYGQRYKHNDVLEMGATLSVLRRPYDGVHEREWRLVFDLTYRF</sequence>
<dbReference type="InterPro" id="IPR011990">
    <property type="entry name" value="TPR-like_helical_dom_sf"/>
</dbReference>
<dbReference type="GeneID" id="80802660"/>
<feature type="chain" id="PRO_5012631351" evidence="1">
    <location>
        <begin position="34"/>
        <end position="770"/>
    </location>
</feature>
<evidence type="ECO:0000313" key="4">
    <source>
        <dbReference type="Proteomes" id="UP000220246"/>
    </source>
</evidence>
<dbReference type="Pfam" id="PF21197">
    <property type="entry name" value="PgaA_barrel"/>
    <property type="match status" value="1"/>
</dbReference>
<evidence type="ECO:0000313" key="3">
    <source>
        <dbReference type="EMBL" id="PEH90351.1"/>
    </source>
</evidence>
<dbReference type="EMBL" id="PDEA01000001">
    <property type="protein sequence ID" value="PEH90351.1"/>
    <property type="molecule type" value="Genomic_DNA"/>
</dbReference>
<keyword evidence="4" id="KW-1185">Reference proteome</keyword>
<organism evidence="3 4">
    <name type="scientific">Comamonas terrigena</name>
    <dbReference type="NCBI Taxonomy" id="32013"/>
    <lineage>
        <taxon>Bacteria</taxon>
        <taxon>Pseudomonadati</taxon>
        <taxon>Pseudomonadota</taxon>
        <taxon>Betaproteobacteria</taxon>
        <taxon>Burkholderiales</taxon>
        <taxon>Comamonadaceae</taxon>
        <taxon>Comamonas</taxon>
    </lineage>
</organism>
<gene>
    <name evidence="3" type="primary">pgaA</name>
    <name evidence="3" type="ORF">CRM82_18695</name>
</gene>
<dbReference type="InterPro" id="IPR023870">
    <property type="entry name" value="PGA_export_porin_PgaA"/>
</dbReference>
<dbReference type="Gene3D" id="1.25.40.10">
    <property type="entry name" value="Tetratricopeptide repeat domain"/>
    <property type="match status" value="1"/>
</dbReference>
<dbReference type="Proteomes" id="UP000220246">
    <property type="component" value="Unassembled WGS sequence"/>
</dbReference>
<dbReference type="AlphaFoldDB" id="A0A2A7UYT9"/>
<comment type="caution">
    <text evidence="3">The sequence shown here is derived from an EMBL/GenBank/DDBJ whole genome shotgun (WGS) entry which is preliminary data.</text>
</comment>
<dbReference type="OrthoDB" id="5405060at2"/>
<name>A0A2A7UYT9_COMTR</name>
<evidence type="ECO:0000256" key="1">
    <source>
        <dbReference type="SAM" id="SignalP"/>
    </source>
</evidence>
<accession>A0A2A7UYT9</accession>
<evidence type="ECO:0000259" key="2">
    <source>
        <dbReference type="Pfam" id="PF21197"/>
    </source>
</evidence>
<dbReference type="STRING" id="1219032.GCA_001515545_01852"/>
<dbReference type="GO" id="GO:1901515">
    <property type="term" value="F:poly-beta-1,6-N-acetyl-D-glucosamine transmembrane transporter activity"/>
    <property type="evidence" value="ECO:0007669"/>
    <property type="project" value="InterPro"/>
</dbReference>
<dbReference type="RefSeq" id="WP_083520429.1">
    <property type="nucleotide sequence ID" value="NZ_PDEA01000001.1"/>
</dbReference>
<reference evidence="4" key="1">
    <citation type="submission" date="2017-09" db="EMBL/GenBank/DDBJ databases">
        <title>FDA dAtabase for Regulatory Grade micrObial Sequences (FDA-ARGOS): Supporting development and validation of Infectious Disease Dx tests.</title>
        <authorList>
            <person name="Minogue T."/>
            <person name="Wolcott M."/>
            <person name="Wasieloski L."/>
            <person name="Aguilar W."/>
            <person name="Moore D."/>
            <person name="Tallon L."/>
            <person name="Sadzewicz L."/>
            <person name="Ott S."/>
            <person name="Zhao X."/>
            <person name="Nagaraj S."/>
            <person name="Vavikolanu K."/>
            <person name="Aluvathingal J."/>
            <person name="Nadendla S."/>
            <person name="Sichtig H."/>
        </authorList>
    </citation>
    <scope>NUCLEOTIDE SEQUENCE [LARGE SCALE GENOMIC DNA]</scope>
    <source>
        <strain evidence="4">FDAARGOS_394</strain>
    </source>
</reference>
<dbReference type="NCBIfam" id="TIGR03939">
    <property type="entry name" value="PGA_TPR_OMP"/>
    <property type="match status" value="1"/>
</dbReference>
<proteinExistence type="predicted"/>
<feature type="domain" description="PgaA membrane beta barrel" evidence="2">
    <location>
        <begin position="471"/>
        <end position="770"/>
    </location>
</feature>
<protein>
    <submittedName>
        <fullName evidence="3">Poly-beta-1,6 N-acetyl-D-glucosamine export porin PgaA</fullName>
    </submittedName>
</protein>